<evidence type="ECO:0000256" key="10">
    <source>
        <dbReference type="ARBA" id="ARBA00033171"/>
    </source>
</evidence>
<dbReference type="EMBL" id="VITY01000020">
    <property type="protein sequence ID" value="TWB87805.1"/>
    <property type="molecule type" value="Genomic_DNA"/>
</dbReference>
<dbReference type="InterPro" id="IPR015168">
    <property type="entry name" value="SsuA/THI5"/>
</dbReference>
<dbReference type="PANTHER" id="PTHR31528:SF1">
    <property type="entry name" value="4-AMINO-5-HYDROXYMETHYL-2-METHYLPYRIMIDINE PHOSPHATE SYNTHASE THI11-RELATED"/>
    <property type="match status" value="1"/>
</dbReference>
<evidence type="ECO:0000256" key="6">
    <source>
        <dbReference type="ARBA" id="ARBA00022723"/>
    </source>
</evidence>
<keyword evidence="12" id="KW-0732">Signal</keyword>
<gene>
    <name evidence="14" type="ORF">FBZ93_120103</name>
</gene>
<keyword evidence="5" id="KW-0808">Transferase</keyword>
<evidence type="ECO:0000256" key="4">
    <source>
        <dbReference type="ARBA" id="ARBA00011738"/>
    </source>
</evidence>
<keyword evidence="9" id="KW-0408">Iron</keyword>
<evidence type="ECO:0000256" key="8">
    <source>
        <dbReference type="ARBA" id="ARBA00022977"/>
    </source>
</evidence>
<protein>
    <recommendedName>
        <fullName evidence="10">Thiamine pyrimidine synthase</fullName>
    </recommendedName>
</protein>
<evidence type="ECO:0000256" key="11">
    <source>
        <dbReference type="ARBA" id="ARBA00048179"/>
    </source>
</evidence>
<keyword evidence="15" id="KW-1185">Reference proteome</keyword>
<dbReference type="GO" id="GO:0009228">
    <property type="term" value="P:thiamine biosynthetic process"/>
    <property type="evidence" value="ECO:0007669"/>
    <property type="project" value="UniProtKB-KW"/>
</dbReference>
<reference evidence="14 15" key="1">
    <citation type="submission" date="2019-06" db="EMBL/GenBank/DDBJ databases">
        <title>Genomic Encyclopedia of Type Strains, Phase IV (KMG-V): Genome sequencing to study the core and pangenomes of soil and plant-associated prokaryotes.</title>
        <authorList>
            <person name="Whitman W."/>
        </authorList>
    </citation>
    <scope>NUCLEOTIDE SEQUENCE [LARGE SCALE GENOMIC DNA]</scope>
    <source>
        <strain evidence="14 15">BR 10355</strain>
    </source>
</reference>
<comment type="pathway">
    <text evidence="2">Cofactor biosynthesis; thiamine diphosphate biosynthesis.</text>
</comment>
<evidence type="ECO:0000256" key="9">
    <source>
        <dbReference type="ARBA" id="ARBA00023004"/>
    </source>
</evidence>
<dbReference type="InterPro" id="IPR027939">
    <property type="entry name" value="NMT1/THI5"/>
</dbReference>
<feature type="chain" id="PRO_5021792488" description="Thiamine pyrimidine synthase" evidence="12">
    <location>
        <begin position="25"/>
        <end position="352"/>
    </location>
</feature>
<dbReference type="Proteomes" id="UP000321304">
    <property type="component" value="Unassembled WGS sequence"/>
</dbReference>
<sequence>MIEKAGKALLVAAALIAGAAPVFAESSVVCAIAAPTPSTGNIFYAVAQEAGFFKDEGLSVEFRYTAGGPIATQMVGNGNADVSEVSFEPVAAGYLNGVRGKYVFSGWSKLVYAIGVPEESPVKALADLQGKRLGAITIASASIPIAKSIFKSSGIQVDSSNFVPIGLGASALAALQSGQVAAYAANSYSFAVLARFGMKFRYFEHPRLSRVGNGGFFVSTSLMQNRPKDVSGFMRAIAKSYVFTAANREAAVRMLWKAYPAVRGAGSDEEAMKAAMAELDVALPYFDLNPASGKFGLFDSKAVDEYLQTLREEGVLSGSVTANEILTDQFLSTINEFDRGAVQRIARGWSKS</sequence>
<dbReference type="RefSeq" id="WP_146992334.1">
    <property type="nucleotide sequence ID" value="NZ_VITY01000020.1"/>
</dbReference>
<keyword evidence="6" id="KW-0479">Metal-binding</keyword>
<proteinExistence type="inferred from homology"/>
<dbReference type="GO" id="GO:0046872">
    <property type="term" value="F:metal ion binding"/>
    <property type="evidence" value="ECO:0007669"/>
    <property type="project" value="UniProtKB-KW"/>
</dbReference>
<dbReference type="Gene3D" id="3.40.190.10">
    <property type="entry name" value="Periplasmic binding protein-like II"/>
    <property type="match status" value="2"/>
</dbReference>
<dbReference type="GO" id="GO:0016740">
    <property type="term" value="F:transferase activity"/>
    <property type="evidence" value="ECO:0007669"/>
    <property type="project" value="UniProtKB-KW"/>
</dbReference>
<evidence type="ECO:0000256" key="1">
    <source>
        <dbReference type="ARBA" id="ARBA00003469"/>
    </source>
</evidence>
<comment type="function">
    <text evidence="1">Responsible for the formation of the pyrimidine heterocycle in the thiamine biosynthesis pathway. Catalyzes the formation of hydroxymethylpyrimidine phosphate (HMP-P) from histidine and pyridoxal phosphate (PLP). The protein uses PLP and the active site histidine to form HMP-P, generating an inactive enzyme. The enzyme can only undergo a single turnover, which suggests it is a suicide enzyme.</text>
</comment>
<evidence type="ECO:0000256" key="5">
    <source>
        <dbReference type="ARBA" id="ARBA00022679"/>
    </source>
</evidence>
<comment type="subunit">
    <text evidence="4">Homodimer.</text>
</comment>
<dbReference type="OrthoDB" id="6522570at2"/>
<evidence type="ECO:0000259" key="13">
    <source>
        <dbReference type="Pfam" id="PF09084"/>
    </source>
</evidence>
<feature type="domain" description="SsuA/THI5-like" evidence="13">
    <location>
        <begin position="42"/>
        <end position="251"/>
    </location>
</feature>
<evidence type="ECO:0000313" key="15">
    <source>
        <dbReference type="Proteomes" id="UP000321304"/>
    </source>
</evidence>
<comment type="caution">
    <text evidence="14">The sequence shown here is derived from an EMBL/GenBank/DDBJ whole genome shotgun (WGS) entry which is preliminary data.</text>
</comment>
<dbReference type="PANTHER" id="PTHR31528">
    <property type="entry name" value="4-AMINO-5-HYDROXYMETHYL-2-METHYLPYRIMIDINE PHOSPHATE SYNTHASE THI11-RELATED"/>
    <property type="match status" value="1"/>
</dbReference>
<feature type="signal peptide" evidence="12">
    <location>
        <begin position="1"/>
        <end position="24"/>
    </location>
</feature>
<keyword evidence="8" id="KW-0784">Thiamine biosynthesis</keyword>
<dbReference type="Pfam" id="PF09084">
    <property type="entry name" value="NMT1"/>
    <property type="match status" value="1"/>
</dbReference>
<evidence type="ECO:0000256" key="2">
    <source>
        <dbReference type="ARBA" id="ARBA00004948"/>
    </source>
</evidence>
<keyword evidence="7" id="KW-0663">Pyridoxal phosphate</keyword>
<evidence type="ECO:0000256" key="12">
    <source>
        <dbReference type="SAM" id="SignalP"/>
    </source>
</evidence>
<evidence type="ECO:0000256" key="3">
    <source>
        <dbReference type="ARBA" id="ARBA00009406"/>
    </source>
</evidence>
<accession>A0A560KX54</accession>
<evidence type="ECO:0000256" key="7">
    <source>
        <dbReference type="ARBA" id="ARBA00022898"/>
    </source>
</evidence>
<dbReference type="SUPFAM" id="SSF53850">
    <property type="entry name" value="Periplasmic binding protein-like II"/>
    <property type="match status" value="1"/>
</dbReference>
<comment type="catalytic activity">
    <reaction evidence="11">
        <text>N(6)-(pyridoxal phosphate)-L-lysyl-[4-amino-5-hydroxymethyl-2-methylpyrimidine phosphate synthase] + L-histidyl-[4-amino-5-hydroxymethyl-2-methylpyrimidine phosphate synthase] + 2 Fe(3+) + 4 H2O = L-lysyl-[4-amino-5-hydroxymethyl-2-methylpyrimidine phosphate synthase] + (2S)-2-amino-5-hydroxy-4-oxopentanoyl-[4-amino-5-hydroxymethyl-2-methylpyrimidine phosphate synthase] + 4-amino-2-methyl-5-(phosphooxymethyl)pyrimidine + 3-oxopropanoate + 2 Fe(2+) + 2 H(+)</text>
        <dbReference type="Rhea" id="RHEA:65756"/>
        <dbReference type="Rhea" id="RHEA-COMP:16892"/>
        <dbReference type="Rhea" id="RHEA-COMP:16893"/>
        <dbReference type="Rhea" id="RHEA-COMP:16894"/>
        <dbReference type="Rhea" id="RHEA-COMP:16895"/>
        <dbReference type="ChEBI" id="CHEBI:15377"/>
        <dbReference type="ChEBI" id="CHEBI:15378"/>
        <dbReference type="ChEBI" id="CHEBI:29033"/>
        <dbReference type="ChEBI" id="CHEBI:29034"/>
        <dbReference type="ChEBI" id="CHEBI:29969"/>
        <dbReference type="ChEBI" id="CHEBI:29979"/>
        <dbReference type="ChEBI" id="CHEBI:33190"/>
        <dbReference type="ChEBI" id="CHEBI:58354"/>
        <dbReference type="ChEBI" id="CHEBI:143915"/>
        <dbReference type="ChEBI" id="CHEBI:157692"/>
    </reaction>
    <physiologicalReaction direction="left-to-right" evidence="11">
        <dbReference type="Rhea" id="RHEA:65757"/>
    </physiologicalReaction>
</comment>
<name>A0A560KX54_9BRAD</name>
<dbReference type="AlphaFoldDB" id="A0A560KX54"/>
<evidence type="ECO:0000313" key="14">
    <source>
        <dbReference type="EMBL" id="TWB87805.1"/>
    </source>
</evidence>
<organism evidence="14 15">
    <name type="scientific">Bradyrhizobium macuxiense</name>
    <dbReference type="NCBI Taxonomy" id="1755647"/>
    <lineage>
        <taxon>Bacteria</taxon>
        <taxon>Pseudomonadati</taxon>
        <taxon>Pseudomonadota</taxon>
        <taxon>Alphaproteobacteria</taxon>
        <taxon>Hyphomicrobiales</taxon>
        <taxon>Nitrobacteraceae</taxon>
        <taxon>Bradyrhizobium</taxon>
    </lineage>
</organism>
<comment type="similarity">
    <text evidence="3">Belongs to the NMT1/THI5 family.</text>
</comment>